<comment type="similarity">
    <text evidence="5">Belongs to the short-chain dehydrogenases/reductases (SDR) family.</text>
</comment>
<dbReference type="EMBL" id="AMZY02000002">
    <property type="protein sequence ID" value="EMS35211.1"/>
    <property type="molecule type" value="Genomic_DNA"/>
</dbReference>
<evidence type="ECO:0000256" key="4">
    <source>
        <dbReference type="ARBA" id="ARBA00023002"/>
    </source>
</evidence>
<dbReference type="GO" id="GO:0004757">
    <property type="term" value="F:sepiapterin reductase (NADP+) activity"/>
    <property type="evidence" value="ECO:0007669"/>
    <property type="project" value="TreeGrafter"/>
</dbReference>
<keyword evidence="3" id="KW-0521">NADP</keyword>
<accession>M7YDG8</accession>
<reference evidence="6" key="1">
    <citation type="submission" date="2013-01" db="EMBL/GenBank/DDBJ databases">
        <title>Genome assembly of Mariniradius saccharolyticus AK6.</title>
        <authorList>
            <person name="Vaidya B."/>
            <person name="Khatri I."/>
            <person name="Tanuku N.R.S."/>
            <person name="Subramanian S."/>
            <person name="Pinnaka A."/>
        </authorList>
    </citation>
    <scope>NUCLEOTIDE SEQUENCE [LARGE SCALE GENOMIC DNA]</scope>
    <source>
        <strain evidence="6">AK6</strain>
    </source>
</reference>
<organism evidence="6 7">
    <name type="scientific">Mariniradius saccharolyticus AK6</name>
    <dbReference type="NCBI Taxonomy" id="1239962"/>
    <lineage>
        <taxon>Bacteria</taxon>
        <taxon>Pseudomonadati</taxon>
        <taxon>Bacteroidota</taxon>
        <taxon>Cytophagia</taxon>
        <taxon>Cytophagales</taxon>
        <taxon>Cyclobacteriaceae</taxon>
        <taxon>Mariniradius</taxon>
    </lineage>
</organism>
<dbReference type="AlphaFoldDB" id="M7YDG8"/>
<evidence type="ECO:0000256" key="5">
    <source>
        <dbReference type="RuleBase" id="RU000363"/>
    </source>
</evidence>
<evidence type="ECO:0000313" key="7">
    <source>
        <dbReference type="Proteomes" id="UP000010953"/>
    </source>
</evidence>
<gene>
    <name evidence="6" type="ORF">C943_02286</name>
</gene>
<dbReference type="STRING" id="1239962.C943_02286"/>
<dbReference type="SUPFAM" id="SSF51735">
    <property type="entry name" value="NAD(P)-binding Rossmann-fold domains"/>
    <property type="match status" value="1"/>
</dbReference>
<dbReference type="InterPro" id="IPR036291">
    <property type="entry name" value="NAD(P)-bd_dom_sf"/>
</dbReference>
<dbReference type="PANTHER" id="PTHR44085">
    <property type="entry name" value="SEPIAPTERIN REDUCTASE"/>
    <property type="match status" value="1"/>
</dbReference>
<dbReference type="PRINTS" id="PR00081">
    <property type="entry name" value="GDHRDH"/>
</dbReference>
<dbReference type="eggNOG" id="COG1028">
    <property type="taxonomic scope" value="Bacteria"/>
</dbReference>
<name>M7YDG8_9BACT</name>
<evidence type="ECO:0000256" key="3">
    <source>
        <dbReference type="ARBA" id="ARBA00022857"/>
    </source>
</evidence>
<evidence type="ECO:0000256" key="2">
    <source>
        <dbReference type="ARBA" id="ARBA00022490"/>
    </source>
</evidence>
<evidence type="ECO:0000313" key="6">
    <source>
        <dbReference type="EMBL" id="EMS35211.1"/>
    </source>
</evidence>
<evidence type="ECO:0000256" key="1">
    <source>
        <dbReference type="ARBA" id="ARBA00004496"/>
    </source>
</evidence>
<dbReference type="InterPro" id="IPR051721">
    <property type="entry name" value="Biopterin_syn/organic_redct"/>
</dbReference>
<dbReference type="PRINTS" id="PR00080">
    <property type="entry name" value="SDRFAMILY"/>
</dbReference>
<dbReference type="InParanoid" id="M7YDG8"/>
<dbReference type="PANTHER" id="PTHR44085:SF2">
    <property type="entry name" value="SEPIAPTERIN REDUCTASE"/>
    <property type="match status" value="1"/>
</dbReference>
<dbReference type="Pfam" id="PF00106">
    <property type="entry name" value="adh_short"/>
    <property type="match status" value="1"/>
</dbReference>
<dbReference type="Gene3D" id="3.40.50.720">
    <property type="entry name" value="NAD(P)-binding Rossmann-like Domain"/>
    <property type="match status" value="1"/>
</dbReference>
<dbReference type="OrthoDB" id="9794387at2"/>
<keyword evidence="2" id="KW-0963">Cytoplasm</keyword>
<dbReference type="RefSeq" id="WP_008623504.1">
    <property type="nucleotide sequence ID" value="NZ_AMZY02000002.1"/>
</dbReference>
<dbReference type="InterPro" id="IPR002347">
    <property type="entry name" value="SDR_fam"/>
</dbReference>
<keyword evidence="7" id="KW-1185">Reference proteome</keyword>
<keyword evidence="4" id="KW-0560">Oxidoreductase</keyword>
<dbReference type="GO" id="GO:0006729">
    <property type="term" value="P:tetrahydrobiopterin biosynthetic process"/>
    <property type="evidence" value="ECO:0007669"/>
    <property type="project" value="TreeGrafter"/>
</dbReference>
<proteinExistence type="inferred from homology"/>
<comment type="subcellular location">
    <subcellularLocation>
        <location evidence="1">Cytoplasm</location>
    </subcellularLocation>
</comment>
<dbReference type="GO" id="GO:0005737">
    <property type="term" value="C:cytoplasm"/>
    <property type="evidence" value="ECO:0007669"/>
    <property type="project" value="UniProtKB-SubCell"/>
</dbReference>
<dbReference type="Proteomes" id="UP000010953">
    <property type="component" value="Unassembled WGS sequence"/>
</dbReference>
<protein>
    <submittedName>
        <fullName evidence="6">Short-chain alcohol dehydrogenase/reductase</fullName>
    </submittedName>
</protein>
<comment type="caution">
    <text evidence="6">The sequence shown here is derived from an EMBL/GenBank/DDBJ whole genome shotgun (WGS) entry which is preliminary data.</text>
</comment>
<sequence>MRSEQLYIITGSSKGIGLGLVNHLIQNPCIRVIGISRTKTAIEHPNFTEIACDLSDLNSIPAILDRIFPTGTFSRIVLVNNAGTLGKIEYVGALSPKNIAEVFSINTIAPAILINAFVSKYASYQQTERVVINISSGAATKAIDGWAMYSASKAAINAMSQTAKKEAELKGTGIRVFALAPGVVDTDMQATIRKSEEESFSQLKRFREMKAGNLLSNPASVAEKIQYLVEHLADFPEVIQDVRNF</sequence>
<dbReference type="FunCoup" id="M7YDG8">
    <property type="interactions" value="47"/>
</dbReference>